<reference evidence="2 3" key="1">
    <citation type="journal article" date="2016" name="Nat. Commun.">
        <title>Thousands of microbial genomes shed light on interconnected biogeochemical processes in an aquifer system.</title>
        <authorList>
            <person name="Anantharaman K."/>
            <person name="Brown C.T."/>
            <person name="Hug L.A."/>
            <person name="Sharon I."/>
            <person name="Castelle C.J."/>
            <person name="Probst A.J."/>
            <person name="Thomas B.C."/>
            <person name="Singh A."/>
            <person name="Wilkins M.J."/>
            <person name="Karaoz U."/>
            <person name="Brodie E.L."/>
            <person name="Williams K.H."/>
            <person name="Hubbard S.S."/>
            <person name="Banfield J.F."/>
        </authorList>
    </citation>
    <scope>NUCLEOTIDE SEQUENCE [LARGE SCALE GENOMIC DNA]</scope>
</reference>
<evidence type="ECO:0000313" key="2">
    <source>
        <dbReference type="EMBL" id="OGI64146.1"/>
    </source>
</evidence>
<protein>
    <recommendedName>
        <fullName evidence="1">Glucosamine/galactosamine-6-phosphate isomerase domain-containing protein</fullName>
    </recommendedName>
</protein>
<dbReference type="Proteomes" id="UP000178985">
    <property type="component" value="Unassembled WGS sequence"/>
</dbReference>
<dbReference type="EMBL" id="MFTO01000006">
    <property type="protein sequence ID" value="OGI64146.1"/>
    <property type="molecule type" value="Genomic_DNA"/>
</dbReference>
<gene>
    <name evidence="2" type="ORF">A2733_02780</name>
</gene>
<dbReference type="InterPro" id="IPR037171">
    <property type="entry name" value="NagB/RpiA_transferase-like"/>
</dbReference>
<feature type="domain" description="Glucosamine/galactosamine-6-phosphate isomerase" evidence="1">
    <location>
        <begin position="10"/>
        <end position="206"/>
    </location>
</feature>
<dbReference type="Pfam" id="PF01182">
    <property type="entry name" value="Glucosamine_iso"/>
    <property type="match status" value="1"/>
</dbReference>
<dbReference type="Gene3D" id="3.40.50.1360">
    <property type="match status" value="1"/>
</dbReference>
<dbReference type="SUPFAM" id="SSF100950">
    <property type="entry name" value="NagB/RpiA/CoA transferase-like"/>
    <property type="match status" value="1"/>
</dbReference>
<comment type="caution">
    <text evidence="2">The sequence shown here is derived from an EMBL/GenBank/DDBJ whole genome shotgun (WGS) entry which is preliminary data.</text>
</comment>
<dbReference type="AlphaFoldDB" id="A0A1F6V3X0"/>
<organism evidence="2 3">
    <name type="scientific">Candidatus Nomurabacteria bacterium RIFCSPHIGHO2_01_FULL_40_20</name>
    <dbReference type="NCBI Taxonomy" id="1801738"/>
    <lineage>
        <taxon>Bacteria</taxon>
        <taxon>Candidatus Nomuraibacteriota</taxon>
    </lineage>
</organism>
<dbReference type="GO" id="GO:0005975">
    <property type="term" value="P:carbohydrate metabolic process"/>
    <property type="evidence" value="ECO:0007669"/>
    <property type="project" value="InterPro"/>
</dbReference>
<accession>A0A1F6V3X0</accession>
<evidence type="ECO:0000313" key="3">
    <source>
        <dbReference type="Proteomes" id="UP000178985"/>
    </source>
</evidence>
<dbReference type="InterPro" id="IPR006148">
    <property type="entry name" value="Glc/Gal-6P_isomerase"/>
</dbReference>
<evidence type="ECO:0000259" key="1">
    <source>
        <dbReference type="Pfam" id="PF01182"/>
    </source>
</evidence>
<proteinExistence type="predicted"/>
<name>A0A1F6V3X0_9BACT</name>
<sequence length="220" mass="24846">MEIHLKPYEKAPEYLTETILKKLNKGQKVLWFVTGGSSIKIASKVSKKLAGSPMENLTVMLTDERYGPVGHPNSNWQGLMLEGFELLKAKLIPILSGKNMEETAKDFALKMQEEFPKAEYKIGLFGVGADGHTAGILPESKAFSNETLLATCYHTQEFDRITMTPDAIDKLDEAVVCMHGKEKWPVVKDLLHENKGFRIQPAQLLKRLKKLTIFSDYQYE</sequence>